<dbReference type="SUPFAM" id="SSF102114">
    <property type="entry name" value="Radical SAM enzymes"/>
    <property type="match status" value="1"/>
</dbReference>
<dbReference type="GO" id="GO:0051539">
    <property type="term" value="F:4 iron, 4 sulfur cluster binding"/>
    <property type="evidence" value="ECO:0007669"/>
    <property type="project" value="UniProtKB-KW"/>
</dbReference>
<feature type="domain" description="MTTase N-terminal" evidence="8">
    <location>
        <begin position="1"/>
        <end position="109"/>
    </location>
</feature>
<dbReference type="Gene3D" id="3.80.30.20">
    <property type="entry name" value="tm_1862 like domain"/>
    <property type="match status" value="1"/>
</dbReference>
<dbReference type="Gene3D" id="3.40.50.12160">
    <property type="entry name" value="Methylthiotransferase, N-terminal domain"/>
    <property type="match status" value="1"/>
</dbReference>
<dbReference type="PANTHER" id="PTHR11918">
    <property type="entry name" value="RADICAL SAM PROTEINS"/>
    <property type="match status" value="1"/>
</dbReference>
<dbReference type="Pfam" id="PF04055">
    <property type="entry name" value="Radical_SAM"/>
    <property type="match status" value="1"/>
</dbReference>
<dbReference type="SFLD" id="SFLDG01082">
    <property type="entry name" value="B12-binding_domain_containing"/>
    <property type="match status" value="1"/>
</dbReference>
<dbReference type="InterPro" id="IPR058240">
    <property type="entry name" value="rSAM_sf"/>
</dbReference>
<evidence type="ECO:0000256" key="2">
    <source>
        <dbReference type="ARBA" id="ARBA00022485"/>
    </source>
</evidence>
<sequence>MKVFFKTFGCRTNLFDTQVMRQNLKDFVVCENEEEADIIVVNSCTVTNGADAGVRSYVNKMNRSGKKIYFTGCGAKTQGKNLFDKNLVFGSFGHTHKEKINDFLLAKGRFFYEERSDASHIDTTLVSEFVGKVRAFIKIQEGCDFACSYCIIPSVRGISRSYPQARVLEQIGILADHGVSEVVLTGTNVGSYGKDFGSNIAKLIHEISKIKGILRIRIGSLEPSQIDEEFLELLEGDFLERHLHIALQHSSDRMLEIMNRHNRVASDRALLEKIADRGFAIGTDFIVGHPGESVQVWEEALENLTQLPLTHIHPFIYSIRDNTPSAKMKNTIRGDVAKERLHIINALVAEKNFSFRQKMSPLRVLVESGKDGLYSGLDQFFNRISIKSAKDLKNCWVDVEDYGIEKRGNYAEI</sequence>
<dbReference type="Proteomes" id="UP000001522">
    <property type="component" value="Chromosome"/>
</dbReference>
<dbReference type="PROSITE" id="PS51449">
    <property type="entry name" value="MTTASE_N"/>
    <property type="match status" value="1"/>
</dbReference>
<dbReference type="HOGENOM" id="CLU_018697_1_0_7"/>
<organism evidence="10 11">
    <name type="scientific">Helicobacter mustelae (strain ATCC 43772 / CCUG 25715 / CIP 103759 / LMG 18044 / NCTC 12198 / R85-136P)</name>
    <name type="common">Campylobacter mustelae</name>
    <dbReference type="NCBI Taxonomy" id="679897"/>
    <lineage>
        <taxon>Bacteria</taxon>
        <taxon>Pseudomonadati</taxon>
        <taxon>Campylobacterota</taxon>
        <taxon>Epsilonproteobacteria</taxon>
        <taxon>Campylobacterales</taxon>
        <taxon>Helicobacteraceae</taxon>
        <taxon>Helicobacter</taxon>
    </lineage>
</organism>
<dbReference type="NCBIfam" id="TIGR00089">
    <property type="entry name" value="MiaB/RimO family radical SAM methylthiotransferase"/>
    <property type="match status" value="1"/>
</dbReference>
<evidence type="ECO:0000259" key="8">
    <source>
        <dbReference type="PROSITE" id="PS51449"/>
    </source>
</evidence>
<gene>
    <name evidence="10" type="ordered locus">HMU05110</name>
</gene>
<accession>D3UH00</accession>
<dbReference type="SMART" id="SM00729">
    <property type="entry name" value="Elp3"/>
    <property type="match status" value="1"/>
</dbReference>
<keyword evidence="3" id="KW-0808">Transferase</keyword>
<dbReference type="RefSeq" id="WP_013022858.1">
    <property type="nucleotide sequence ID" value="NC_013949.1"/>
</dbReference>
<dbReference type="InterPro" id="IPR013848">
    <property type="entry name" value="Methylthiotransferase_N"/>
</dbReference>
<keyword evidence="5" id="KW-0479">Metal-binding</keyword>
<evidence type="ECO:0000313" key="11">
    <source>
        <dbReference type="Proteomes" id="UP000001522"/>
    </source>
</evidence>
<dbReference type="SFLD" id="SFLDS00029">
    <property type="entry name" value="Radical_SAM"/>
    <property type="match status" value="1"/>
</dbReference>
<evidence type="ECO:0000313" key="10">
    <source>
        <dbReference type="EMBL" id="CBG39772.1"/>
    </source>
</evidence>
<evidence type="ECO:0000256" key="7">
    <source>
        <dbReference type="ARBA" id="ARBA00023014"/>
    </source>
</evidence>
<comment type="cofactor">
    <cofactor evidence="1">
        <name>[4Fe-4S] cluster</name>
        <dbReference type="ChEBI" id="CHEBI:49883"/>
    </cofactor>
</comment>
<dbReference type="PROSITE" id="PS51918">
    <property type="entry name" value="RADICAL_SAM"/>
    <property type="match status" value="1"/>
</dbReference>
<dbReference type="CDD" id="cd01335">
    <property type="entry name" value="Radical_SAM"/>
    <property type="match status" value="1"/>
</dbReference>
<keyword evidence="6" id="KW-0408">Iron</keyword>
<protein>
    <submittedName>
        <fullName evidence="10">Putative MiaB-like tRNA modifying enzyme</fullName>
    </submittedName>
</protein>
<dbReference type="InterPro" id="IPR005839">
    <property type="entry name" value="Methylthiotransferase"/>
</dbReference>
<keyword evidence="7" id="KW-0411">Iron-sulfur</keyword>
<dbReference type="PROSITE" id="PS01278">
    <property type="entry name" value="MTTASE_RADICAL"/>
    <property type="match status" value="1"/>
</dbReference>
<evidence type="ECO:0000256" key="1">
    <source>
        <dbReference type="ARBA" id="ARBA00001966"/>
    </source>
</evidence>
<dbReference type="KEGG" id="hms:HMU05110"/>
<evidence type="ECO:0000256" key="5">
    <source>
        <dbReference type="ARBA" id="ARBA00022723"/>
    </source>
</evidence>
<evidence type="ECO:0000256" key="3">
    <source>
        <dbReference type="ARBA" id="ARBA00022679"/>
    </source>
</evidence>
<dbReference type="GO" id="GO:0046872">
    <property type="term" value="F:metal ion binding"/>
    <property type="evidence" value="ECO:0007669"/>
    <property type="project" value="UniProtKB-KW"/>
</dbReference>
<evidence type="ECO:0000256" key="4">
    <source>
        <dbReference type="ARBA" id="ARBA00022691"/>
    </source>
</evidence>
<dbReference type="EMBL" id="FN555004">
    <property type="protein sequence ID" value="CBG39772.1"/>
    <property type="molecule type" value="Genomic_DNA"/>
</dbReference>
<dbReference type="AlphaFoldDB" id="D3UH00"/>
<name>D3UH00_HELM1</name>
<evidence type="ECO:0000256" key="6">
    <source>
        <dbReference type="ARBA" id="ARBA00023004"/>
    </source>
</evidence>
<dbReference type="PANTHER" id="PTHR11918:SF45">
    <property type="entry name" value="THREONYLCARBAMOYLADENOSINE TRNA METHYLTHIOTRANSFERASE"/>
    <property type="match status" value="1"/>
</dbReference>
<dbReference type="InterPro" id="IPR020612">
    <property type="entry name" value="Methylthiotransferase_CS"/>
</dbReference>
<proteinExistence type="predicted"/>
<dbReference type="NCBIfam" id="TIGR01579">
    <property type="entry name" value="MiaB-like-C"/>
    <property type="match status" value="1"/>
</dbReference>
<dbReference type="eggNOG" id="COG0621">
    <property type="taxonomic scope" value="Bacteria"/>
</dbReference>
<reference evidence="10 11" key="1">
    <citation type="journal article" date="2010" name="BMC Genomics">
        <title>Comparative genomics and proteomics of Helicobacter mustelae, an ulcerogenic and carcinogenic gastric pathogen.</title>
        <authorList>
            <person name="O'Toole P.W."/>
            <person name="Snelling W.J."/>
            <person name="Canchaya C."/>
            <person name="Forde B.M."/>
            <person name="Hardie K.R."/>
            <person name="Josenhans C."/>
            <person name="Graham R.L.J."/>
            <person name="McMullan G."/>
            <person name="Parkhill J."/>
            <person name="Belda E."/>
            <person name="Bentley S.D."/>
        </authorList>
    </citation>
    <scope>NUCLEOTIDE SEQUENCE [LARGE SCALE GENOMIC DNA]</scope>
    <source>
        <strain evidence="11">ATCC 43772 / LMG 18044 / NCTC 12198 / 12198</strain>
    </source>
</reference>
<dbReference type="Pfam" id="PF00919">
    <property type="entry name" value="UPF0004"/>
    <property type="match status" value="1"/>
</dbReference>
<evidence type="ECO:0000259" key="9">
    <source>
        <dbReference type="PROSITE" id="PS51918"/>
    </source>
</evidence>
<feature type="domain" description="Radical SAM core" evidence="9">
    <location>
        <begin position="129"/>
        <end position="356"/>
    </location>
</feature>
<dbReference type="GO" id="GO:0035598">
    <property type="term" value="F:tRNA (N(6)-L-threonylcarbamoyladenosine(37)-C(2))-methylthiotransferase activity"/>
    <property type="evidence" value="ECO:0007669"/>
    <property type="project" value="TreeGrafter"/>
</dbReference>
<keyword evidence="11" id="KW-1185">Reference proteome</keyword>
<dbReference type="InterPro" id="IPR038135">
    <property type="entry name" value="Methylthiotransferase_N_sf"/>
</dbReference>
<dbReference type="InterPro" id="IPR023404">
    <property type="entry name" value="rSAM_horseshoe"/>
</dbReference>
<dbReference type="STRING" id="679897.HMU05110"/>
<keyword evidence="2" id="KW-0004">4Fe-4S</keyword>
<keyword evidence="4" id="KW-0949">S-adenosyl-L-methionine</keyword>
<dbReference type="InterPro" id="IPR006467">
    <property type="entry name" value="MiaB-like_bact"/>
</dbReference>
<dbReference type="InterPro" id="IPR007197">
    <property type="entry name" value="rSAM"/>
</dbReference>
<dbReference type="InterPro" id="IPR006638">
    <property type="entry name" value="Elp3/MiaA/NifB-like_rSAM"/>
</dbReference>